<protein>
    <submittedName>
        <fullName evidence="1">AlkP superfamily pyrophosphatase or phosphodiesterase</fullName>
    </submittedName>
</protein>
<reference evidence="1 2" key="1">
    <citation type="submission" date="2021-03" db="EMBL/GenBank/DDBJ databases">
        <title>Sequencing the genomes of 1000 actinobacteria strains.</title>
        <authorList>
            <person name="Klenk H.-P."/>
        </authorList>
    </citation>
    <scope>NUCLEOTIDE SEQUENCE [LARGE SCALE GENOMIC DNA]</scope>
    <source>
        <strain evidence="1 2">DSM 24221</strain>
    </source>
</reference>
<sequence>MQNILPAAPAEARNLAGVASEMLLSTTGESAWFPAARSAIMFVVDGLGAIQLRSHRGHARFLSQAGGKKQVARTVFPSTTAAALSTILTGAWPGQHGLVGYRVRDPEQDLLVNQLDGYEKDGLDPDTWQRSATIFEQAVRRGLTPYAVGMSKYRSTGLTRALMRGAEYVAEDDLAQRVRVAIALAEQSDGVFVYCYLPELDQTGHKYGVDSDRWRSTLESIDGALHAAGKLSNRVGAVVTSDHGMIDVPRTRHVLLQDSDPRLGGVRHIGGEPRMLHLYVEPGIDPRQVADSWRELSEGTAEVSTRDEAIAAGLFGDVADHVRGRIGDVLVAARGLWAFYDDRLEEKRAQLMIGQHGSTTPEETIVPLIRLGAYA</sequence>
<gene>
    <name evidence="1" type="ORF">JOF34_000068</name>
</gene>
<name>A0ABS4ZE45_9MICO</name>
<dbReference type="Proteomes" id="UP001519362">
    <property type="component" value="Unassembled WGS sequence"/>
</dbReference>
<dbReference type="InterPro" id="IPR017850">
    <property type="entry name" value="Alkaline_phosphatase_core_sf"/>
</dbReference>
<dbReference type="SUPFAM" id="SSF53649">
    <property type="entry name" value="Alkaline phosphatase-like"/>
    <property type="match status" value="1"/>
</dbReference>
<accession>A0ABS4ZE45</accession>
<dbReference type="RefSeq" id="WP_165132685.1">
    <property type="nucleotide sequence ID" value="NZ_CP049253.1"/>
</dbReference>
<dbReference type="InterPro" id="IPR002591">
    <property type="entry name" value="Phosphodiest/P_Trfase"/>
</dbReference>
<dbReference type="Gene3D" id="3.40.720.10">
    <property type="entry name" value="Alkaline Phosphatase, subunit A"/>
    <property type="match status" value="1"/>
</dbReference>
<dbReference type="Pfam" id="PF01663">
    <property type="entry name" value="Phosphodiest"/>
    <property type="match status" value="1"/>
</dbReference>
<comment type="caution">
    <text evidence="1">The sequence shown here is derived from an EMBL/GenBank/DDBJ whole genome shotgun (WGS) entry which is preliminary data.</text>
</comment>
<organism evidence="1 2">
    <name type="scientific">Microbacterium amylolyticum</name>
    <dbReference type="NCBI Taxonomy" id="936337"/>
    <lineage>
        <taxon>Bacteria</taxon>
        <taxon>Bacillati</taxon>
        <taxon>Actinomycetota</taxon>
        <taxon>Actinomycetes</taxon>
        <taxon>Micrococcales</taxon>
        <taxon>Microbacteriaceae</taxon>
        <taxon>Microbacterium</taxon>
    </lineage>
</organism>
<evidence type="ECO:0000313" key="1">
    <source>
        <dbReference type="EMBL" id="MBP2435482.1"/>
    </source>
</evidence>
<proteinExistence type="predicted"/>
<dbReference type="EMBL" id="JAGIOL010000001">
    <property type="protein sequence ID" value="MBP2435482.1"/>
    <property type="molecule type" value="Genomic_DNA"/>
</dbReference>
<dbReference type="PANTHER" id="PTHR10151">
    <property type="entry name" value="ECTONUCLEOTIDE PYROPHOSPHATASE/PHOSPHODIESTERASE"/>
    <property type="match status" value="1"/>
</dbReference>
<dbReference type="PANTHER" id="PTHR10151:SF120">
    <property type="entry name" value="BIS(5'-ADENOSYL)-TRIPHOSPHATASE"/>
    <property type="match status" value="1"/>
</dbReference>
<evidence type="ECO:0000313" key="2">
    <source>
        <dbReference type="Proteomes" id="UP001519362"/>
    </source>
</evidence>
<keyword evidence="2" id="KW-1185">Reference proteome</keyword>